<dbReference type="Pfam" id="PF12728">
    <property type="entry name" value="HTH_17"/>
    <property type="match status" value="1"/>
</dbReference>
<dbReference type="InterPro" id="IPR010982">
    <property type="entry name" value="Lambda_DNA-bd_dom_sf"/>
</dbReference>
<organism evidence="2 3">
    <name type="scientific">Microbacterium sediminicola</name>
    <dbReference type="NCBI Taxonomy" id="415210"/>
    <lineage>
        <taxon>Bacteria</taxon>
        <taxon>Bacillati</taxon>
        <taxon>Actinomycetota</taxon>
        <taxon>Actinomycetes</taxon>
        <taxon>Micrococcales</taxon>
        <taxon>Microbacteriaceae</taxon>
        <taxon>Microbacterium</taxon>
    </lineage>
</organism>
<keyword evidence="3" id="KW-1185">Reference proteome</keyword>
<dbReference type="Proteomes" id="UP001501690">
    <property type="component" value="Unassembled WGS sequence"/>
</dbReference>
<reference evidence="2 3" key="1">
    <citation type="journal article" date="2019" name="Int. J. Syst. Evol. Microbiol.">
        <title>The Global Catalogue of Microorganisms (GCM) 10K type strain sequencing project: providing services to taxonomists for standard genome sequencing and annotation.</title>
        <authorList>
            <consortium name="The Broad Institute Genomics Platform"/>
            <consortium name="The Broad Institute Genome Sequencing Center for Infectious Disease"/>
            <person name="Wu L."/>
            <person name="Ma J."/>
        </authorList>
    </citation>
    <scope>NUCLEOTIDE SEQUENCE [LARGE SCALE GENOMIC DNA]</scope>
    <source>
        <strain evidence="2 3">JCM 15577</strain>
    </source>
</reference>
<dbReference type="InterPro" id="IPR009061">
    <property type="entry name" value="DNA-bd_dom_put_sf"/>
</dbReference>
<sequence length="66" mass="7576">MMAIPRLLTQAEVADILGVSVRTVENWRERCVGPDYVRLVGSVRYTEQAIEAYIAQRTVSTPPRRW</sequence>
<dbReference type="EMBL" id="BAAAPL010000001">
    <property type="protein sequence ID" value="GAA1692455.1"/>
    <property type="molecule type" value="Genomic_DNA"/>
</dbReference>
<comment type="caution">
    <text evidence="2">The sequence shown here is derived from an EMBL/GenBank/DDBJ whole genome shotgun (WGS) entry which is preliminary data.</text>
</comment>
<feature type="domain" description="Helix-turn-helix" evidence="1">
    <location>
        <begin position="7"/>
        <end position="57"/>
    </location>
</feature>
<protein>
    <recommendedName>
        <fullName evidence="1">Helix-turn-helix domain-containing protein</fullName>
    </recommendedName>
</protein>
<name>A0ABN2HRS4_9MICO</name>
<dbReference type="Gene3D" id="1.10.260.40">
    <property type="entry name" value="lambda repressor-like DNA-binding domains"/>
    <property type="match status" value="1"/>
</dbReference>
<evidence type="ECO:0000259" key="1">
    <source>
        <dbReference type="Pfam" id="PF12728"/>
    </source>
</evidence>
<dbReference type="SUPFAM" id="SSF46955">
    <property type="entry name" value="Putative DNA-binding domain"/>
    <property type="match status" value="1"/>
</dbReference>
<evidence type="ECO:0000313" key="3">
    <source>
        <dbReference type="Proteomes" id="UP001501690"/>
    </source>
</evidence>
<accession>A0ABN2HRS4</accession>
<dbReference type="InterPro" id="IPR041657">
    <property type="entry name" value="HTH_17"/>
</dbReference>
<proteinExistence type="predicted"/>
<gene>
    <name evidence="2" type="ORF">GCM10009808_06980</name>
</gene>
<evidence type="ECO:0000313" key="2">
    <source>
        <dbReference type="EMBL" id="GAA1692455.1"/>
    </source>
</evidence>